<feature type="region of interest" description="Disordered" evidence="1">
    <location>
        <begin position="38"/>
        <end position="77"/>
    </location>
</feature>
<keyword evidence="3" id="KW-1185">Reference proteome</keyword>
<dbReference type="Pfam" id="PF01391">
    <property type="entry name" value="Collagen"/>
    <property type="match status" value="1"/>
</dbReference>
<proteinExistence type="predicted"/>
<reference evidence="2 3" key="1">
    <citation type="submission" date="2015-03" db="EMBL/GenBank/DDBJ databases">
        <title>Draft genome of the nematode, Opisthorchis viverrini.</title>
        <authorList>
            <person name="Mitreva M."/>
        </authorList>
    </citation>
    <scope>NUCLEOTIDE SEQUENCE [LARGE SCALE GENOMIC DNA]</scope>
    <source>
        <strain evidence="2">Khon Kaen</strain>
    </source>
</reference>
<name>A0A1S8X621_OPIVI</name>
<gene>
    <name evidence="2" type="ORF">X801_01923</name>
</gene>
<evidence type="ECO:0000256" key="1">
    <source>
        <dbReference type="SAM" id="MobiDB-lite"/>
    </source>
</evidence>
<accession>A0A1S8X621</accession>
<dbReference type="InterPro" id="IPR008160">
    <property type="entry name" value="Collagen"/>
</dbReference>
<evidence type="ECO:0000313" key="3">
    <source>
        <dbReference type="Proteomes" id="UP000243686"/>
    </source>
</evidence>
<dbReference type="AlphaFoldDB" id="A0A1S8X621"/>
<sequence>MFKKPDGRIPQPTLHTSIFGGTRSVAFCFYAIHLKGESGVDGPPGGPGGPGAKGDRGAHGRDGQRGSKGKPGPPGLHVELPLIILSSLQITSRSGGGTHLLDTENPPGHYEFECHELSQKFIQRIPPK</sequence>
<dbReference type="Proteomes" id="UP000243686">
    <property type="component" value="Unassembled WGS sequence"/>
</dbReference>
<organism evidence="2 3">
    <name type="scientific">Opisthorchis viverrini</name>
    <name type="common">Southeast Asian liver fluke</name>
    <dbReference type="NCBI Taxonomy" id="6198"/>
    <lineage>
        <taxon>Eukaryota</taxon>
        <taxon>Metazoa</taxon>
        <taxon>Spiralia</taxon>
        <taxon>Lophotrochozoa</taxon>
        <taxon>Platyhelminthes</taxon>
        <taxon>Trematoda</taxon>
        <taxon>Digenea</taxon>
        <taxon>Opisthorchiida</taxon>
        <taxon>Opisthorchiata</taxon>
        <taxon>Opisthorchiidae</taxon>
        <taxon>Opisthorchis</taxon>
    </lineage>
</organism>
<protein>
    <recommendedName>
        <fullName evidence="4">Collagen triple helix repeat protein</fullName>
    </recommendedName>
</protein>
<evidence type="ECO:0000313" key="2">
    <source>
        <dbReference type="EMBL" id="OON22179.1"/>
    </source>
</evidence>
<evidence type="ECO:0008006" key="4">
    <source>
        <dbReference type="Google" id="ProtNLM"/>
    </source>
</evidence>
<dbReference type="EMBL" id="KV891866">
    <property type="protein sequence ID" value="OON22179.1"/>
    <property type="molecule type" value="Genomic_DNA"/>
</dbReference>
<feature type="compositionally biased region" description="Basic and acidic residues" evidence="1">
    <location>
        <begin position="53"/>
        <end position="65"/>
    </location>
</feature>